<dbReference type="InterPro" id="IPR014729">
    <property type="entry name" value="Rossmann-like_a/b/a_fold"/>
</dbReference>
<accession>A0A1D3CR41</accession>
<gene>
    <name evidence="1" type="ORF">cyc_04441</name>
</gene>
<evidence type="ECO:0000313" key="2">
    <source>
        <dbReference type="Proteomes" id="UP000095192"/>
    </source>
</evidence>
<sequence>MVPLNSYCFVEDAACVIIREDAVRSIRSAGCKPTEEQCNKEPSLMDRLLLFLGRSLVLTRRTLYVLLCVTSNATSSSYDSVGGDDPCGDAAGFVSCGPEAWRLIVCLSTKLWDLARRLEVQTVPIVLPWMVQSQSPAHVEANDWAPHWSHCVLKARTAVIRHYVLTARLNLWWPAMEDAELATAVPLIVDDGSFTDKETCAIWPRHCHLSPLYTDPPTYHMKDATPGIVVNGHSSHDAASTTPEGMCNYSASSRHAIHVNGHIAKQEDVVEVPTVTAGFTGSAEDKKDGPGFKFKYTVVAGTFDRLHGGHQLLLAAAMLASSDAVGLAVTSGPMLEKKAASPEDAAAAGIEPFAYRLHAAAAFLQLVGASAGRELSIRGFREAIQEEHGSVSAQPQFKDPDLGLLNTFSTGLEALPPVVELHSSTRRAQLQIFRITDPVGPADRLAFDCLVASPETLKGAHAVNSIRKRLGYDPVFVLTVEIVPIFAEVAPHIAATLTASLPSFLNWKGRLDETESSVESSTEAEARADNVVQADRLVAGDANGDAYPLVFQVAAESSGNLVEASRRKLGSTELRKRQLSCLRCRSIVWLYTRFKAAWKWLVGSLSGEQVASRESSAVMWRLLCAEHAVPWRRLHTLSRLERALKRLDEVKSSARSEPVVLCLFLGSLLASPCRYISLKRVSSPGYSCSSQAEDHCVSTCTAATWSCDLENEAWERSVRGLVAEIKLAAKATPTQAQGQINGPSSVGSASPGSVGLEERCALLTCLLWKQRAASLATLAPASNIRRTLHENTLEDRADWERGELVRVIRRLEQLECTGSAVMQATQLRNLREEYFFVEAGIFTRCRALQLQELLTDTSTFDCLKFEEVQQARANVEHELKALSNDDSTTC</sequence>
<name>A0A1D3CR41_9EIME</name>
<dbReference type="AlphaFoldDB" id="A0A1D3CR41"/>
<comment type="caution">
    <text evidence="1">The sequence shown here is derived from an EMBL/GenBank/DDBJ whole genome shotgun (WGS) entry which is preliminary data.</text>
</comment>
<dbReference type="Proteomes" id="UP000095192">
    <property type="component" value="Unassembled WGS sequence"/>
</dbReference>
<reference evidence="1 2" key="1">
    <citation type="journal article" date="2016" name="BMC Genomics">
        <title>Comparative genomics reveals Cyclospora cayetanensis possesses coccidia-like metabolism and invasion components but unique surface antigens.</title>
        <authorList>
            <person name="Liu S."/>
            <person name="Wang L."/>
            <person name="Zheng H."/>
            <person name="Xu Z."/>
            <person name="Roellig D.M."/>
            <person name="Li N."/>
            <person name="Frace M.A."/>
            <person name="Tang K."/>
            <person name="Arrowood M.J."/>
            <person name="Moss D.M."/>
            <person name="Zhang L."/>
            <person name="Feng Y."/>
            <person name="Xiao L."/>
        </authorList>
    </citation>
    <scope>NUCLEOTIDE SEQUENCE [LARGE SCALE GENOMIC DNA]</scope>
    <source>
        <strain evidence="1 2">CHN_HEN01</strain>
    </source>
</reference>
<proteinExistence type="predicted"/>
<evidence type="ECO:0000313" key="1">
    <source>
        <dbReference type="EMBL" id="OEH73670.1"/>
    </source>
</evidence>
<keyword evidence="2" id="KW-1185">Reference proteome</keyword>
<protein>
    <submittedName>
        <fullName evidence="1">Uncharacterized protein</fullName>
    </submittedName>
</protein>
<dbReference type="EMBL" id="JROU02002258">
    <property type="protein sequence ID" value="OEH73670.1"/>
    <property type="molecule type" value="Genomic_DNA"/>
</dbReference>
<dbReference type="VEuPathDB" id="ToxoDB:cyc_04441"/>
<dbReference type="OrthoDB" id="330671at2759"/>
<dbReference type="Gene3D" id="3.40.50.620">
    <property type="entry name" value="HUPs"/>
    <property type="match status" value="1"/>
</dbReference>
<organism evidence="1 2">
    <name type="scientific">Cyclospora cayetanensis</name>
    <dbReference type="NCBI Taxonomy" id="88456"/>
    <lineage>
        <taxon>Eukaryota</taxon>
        <taxon>Sar</taxon>
        <taxon>Alveolata</taxon>
        <taxon>Apicomplexa</taxon>
        <taxon>Conoidasida</taxon>
        <taxon>Coccidia</taxon>
        <taxon>Eucoccidiorida</taxon>
        <taxon>Eimeriorina</taxon>
        <taxon>Eimeriidae</taxon>
        <taxon>Cyclospora</taxon>
    </lineage>
</organism>
<dbReference type="GeneID" id="34620975"/>
<dbReference type="VEuPathDB" id="ToxoDB:LOC34620975"/>